<gene>
    <name evidence="2" type="ORF">N7476_000294</name>
</gene>
<proteinExistence type="predicted"/>
<evidence type="ECO:0000256" key="1">
    <source>
        <dbReference type="SAM" id="MobiDB-lite"/>
    </source>
</evidence>
<dbReference type="Pfam" id="PF12520">
    <property type="entry name" value="DUF3723"/>
    <property type="match status" value="1"/>
</dbReference>
<dbReference type="Proteomes" id="UP001147746">
    <property type="component" value="Unassembled WGS sequence"/>
</dbReference>
<accession>A0A9W9QBA8</accession>
<reference evidence="2" key="2">
    <citation type="journal article" date="2023" name="IMA Fungus">
        <title>Comparative genomic study of the Penicillium genus elucidates a diverse pangenome and 15 lateral gene transfer events.</title>
        <authorList>
            <person name="Petersen C."/>
            <person name="Sorensen T."/>
            <person name="Nielsen M.R."/>
            <person name="Sondergaard T.E."/>
            <person name="Sorensen J.L."/>
            <person name="Fitzpatrick D.A."/>
            <person name="Frisvad J.C."/>
            <person name="Nielsen K.L."/>
        </authorList>
    </citation>
    <scope>NUCLEOTIDE SEQUENCE</scope>
    <source>
        <strain evidence="2">IBT 21472</strain>
    </source>
</reference>
<name>A0A9W9QBA8_9EURO</name>
<dbReference type="InterPro" id="IPR022198">
    <property type="entry name" value="DUF3723"/>
</dbReference>
<evidence type="ECO:0000313" key="2">
    <source>
        <dbReference type="EMBL" id="KAJ5330511.1"/>
    </source>
</evidence>
<evidence type="ECO:0000313" key="3">
    <source>
        <dbReference type="Proteomes" id="UP001147746"/>
    </source>
</evidence>
<organism evidence="2 3">
    <name type="scientific">Penicillium atrosanguineum</name>
    <dbReference type="NCBI Taxonomy" id="1132637"/>
    <lineage>
        <taxon>Eukaryota</taxon>
        <taxon>Fungi</taxon>
        <taxon>Dikarya</taxon>
        <taxon>Ascomycota</taxon>
        <taxon>Pezizomycotina</taxon>
        <taxon>Eurotiomycetes</taxon>
        <taxon>Eurotiomycetidae</taxon>
        <taxon>Eurotiales</taxon>
        <taxon>Aspergillaceae</taxon>
        <taxon>Penicillium</taxon>
    </lineage>
</organism>
<sequence length="743" mass="85810">MAPSRQSEVEEWERKLYTYHQSHYKLSARAHLSHLTFEQGFRAWMDDRQNVQRLEKVMKIEGCRRLMRDNHVPVIVPAADWERRVIPRYDSGSLPTLNIDLDYRLHALDHENLIAAARQKLGPEDQWWIVDVYVTDEAQDGQNGDSAAVQEKFVQSLKEKYPNDNRPPDGLIYERINYYEGYMNEPKDQLAANNWWATLQAVAGSKKAKYLRRFFKHPTLHYKLNTLLAIRGLWGAMRIGVLHKITAMQCDEPISCYWELIFQTFLTIVGGRTDLLPLIDGVTVGLIQARAPKVSKIDLEFLKAKMEDGTLFAKFEEGQRHEIWERLTEIDYPIPTLKTFFKDRLYLEVAQSVMKRLFIQPRGERLTIDKGVCGIFDTTVAASVSQRREFLRPDLLEFWRFSFQYGFEMTEHQRLRCLESPDRGNRPDQDSSQSLPLDRAEIWRHFFGRMRARGFQSPGSTTQSPPMVELPSPVPCDYPEDTSQEIDVAKRCGKPFADTREADWFALSAESLQQPWTTTRVSAGFLRRWGFKAFFGYLMDIGDSGSRLFSHRPSEESTFEESSAIHDDHTEAAPGNLTPTATMVADTPEEPRSNLQTFSPAPTAEFFAPLIAASDVDIQPPFYIMYVTIGEHTEVLNLPLDQSFMTSFAQGLSQQRFEVYDTETIRCIRAEECYTHYLNNRLSKLQATFNEDTAEMLVTESKRKRRRINGEEEINRQAKMDSAKRWLEEEKAKISSIVNAPAI</sequence>
<keyword evidence="3" id="KW-1185">Reference proteome</keyword>
<dbReference type="AlphaFoldDB" id="A0A9W9QBA8"/>
<protein>
    <submittedName>
        <fullName evidence="2">Uncharacterized protein</fullName>
    </submittedName>
</protein>
<feature type="region of interest" description="Disordered" evidence="1">
    <location>
        <begin position="550"/>
        <end position="594"/>
    </location>
</feature>
<dbReference type="EMBL" id="JAPZBO010000001">
    <property type="protein sequence ID" value="KAJ5330511.1"/>
    <property type="molecule type" value="Genomic_DNA"/>
</dbReference>
<comment type="caution">
    <text evidence="2">The sequence shown here is derived from an EMBL/GenBank/DDBJ whole genome shotgun (WGS) entry which is preliminary data.</text>
</comment>
<reference evidence="2" key="1">
    <citation type="submission" date="2022-12" db="EMBL/GenBank/DDBJ databases">
        <authorList>
            <person name="Petersen C."/>
        </authorList>
    </citation>
    <scope>NUCLEOTIDE SEQUENCE</scope>
    <source>
        <strain evidence="2">IBT 21472</strain>
    </source>
</reference>